<keyword evidence="5" id="KW-1185">Reference proteome</keyword>
<dbReference type="PROSITE" id="PS51450">
    <property type="entry name" value="LRR"/>
    <property type="match status" value="1"/>
</dbReference>
<dbReference type="InterPro" id="IPR040091">
    <property type="entry name" value="LRRC56"/>
</dbReference>
<evidence type="ECO:0000256" key="1">
    <source>
        <dbReference type="ARBA" id="ARBA00022614"/>
    </source>
</evidence>
<dbReference type="InterPro" id="IPR001611">
    <property type="entry name" value="Leu-rich_rpt"/>
</dbReference>
<evidence type="ECO:0000313" key="4">
    <source>
        <dbReference type="Ensembl" id="ENSPKIP00000012520.1"/>
    </source>
</evidence>
<dbReference type="Gene3D" id="3.80.10.10">
    <property type="entry name" value="Ribonuclease Inhibitor"/>
    <property type="match status" value="1"/>
</dbReference>
<feature type="compositionally biased region" description="Low complexity" evidence="3">
    <location>
        <begin position="262"/>
        <end position="280"/>
    </location>
</feature>
<feature type="region of interest" description="Disordered" evidence="3">
    <location>
        <begin position="245"/>
        <end position="334"/>
    </location>
</feature>
<accession>A0A3B3R3M5</accession>
<dbReference type="PANTHER" id="PTHR22708">
    <property type="entry name" value="LEUCINE-RICH REPEAT-CONTAINING PROTEIN 56"/>
    <property type="match status" value="1"/>
</dbReference>
<protein>
    <submittedName>
        <fullName evidence="4">Leucine rich repeat containing 56</fullName>
    </submittedName>
</protein>
<evidence type="ECO:0000256" key="3">
    <source>
        <dbReference type="SAM" id="MobiDB-lite"/>
    </source>
</evidence>
<proteinExistence type="predicted"/>
<dbReference type="GeneTree" id="ENSGT00390000001545"/>
<keyword evidence="1" id="KW-0433">Leucine-rich repeat</keyword>
<name>A0A3B3R3M5_9TELE</name>
<dbReference type="InterPro" id="IPR025875">
    <property type="entry name" value="Leu-rich_rpt_4"/>
</dbReference>
<evidence type="ECO:0000313" key="5">
    <source>
        <dbReference type="Proteomes" id="UP000261540"/>
    </source>
</evidence>
<feature type="compositionally biased region" description="Basic and acidic residues" evidence="3">
    <location>
        <begin position="245"/>
        <end position="257"/>
    </location>
</feature>
<dbReference type="STRING" id="1676925.ENSPKIP00000012520"/>
<reference evidence="4" key="1">
    <citation type="submission" date="2025-08" db="UniProtKB">
        <authorList>
            <consortium name="Ensembl"/>
        </authorList>
    </citation>
    <scope>IDENTIFICATION</scope>
</reference>
<dbReference type="Ensembl" id="ENSPKIT00000036918.1">
    <property type="protein sequence ID" value="ENSPKIP00000012520.1"/>
    <property type="gene ID" value="ENSPKIG00000000287.1"/>
</dbReference>
<organism evidence="4 5">
    <name type="scientific">Paramormyrops kingsleyae</name>
    <dbReference type="NCBI Taxonomy" id="1676925"/>
    <lineage>
        <taxon>Eukaryota</taxon>
        <taxon>Metazoa</taxon>
        <taxon>Chordata</taxon>
        <taxon>Craniata</taxon>
        <taxon>Vertebrata</taxon>
        <taxon>Euteleostomi</taxon>
        <taxon>Actinopterygii</taxon>
        <taxon>Neopterygii</taxon>
        <taxon>Teleostei</taxon>
        <taxon>Osteoglossocephala</taxon>
        <taxon>Osteoglossomorpha</taxon>
        <taxon>Osteoglossiformes</taxon>
        <taxon>Mormyridae</taxon>
        <taxon>Paramormyrops</taxon>
    </lineage>
</organism>
<dbReference type="Pfam" id="PF12799">
    <property type="entry name" value="LRR_4"/>
    <property type="match status" value="1"/>
</dbReference>
<dbReference type="SUPFAM" id="SSF52058">
    <property type="entry name" value="L domain-like"/>
    <property type="match status" value="1"/>
</dbReference>
<dbReference type="InterPro" id="IPR032675">
    <property type="entry name" value="LRR_dom_sf"/>
</dbReference>
<feature type="compositionally biased region" description="Low complexity" evidence="3">
    <location>
        <begin position="320"/>
        <end position="330"/>
    </location>
</feature>
<reference evidence="4" key="2">
    <citation type="submission" date="2025-09" db="UniProtKB">
        <authorList>
            <consortium name="Ensembl"/>
        </authorList>
    </citation>
    <scope>IDENTIFICATION</scope>
</reference>
<dbReference type="Proteomes" id="UP000261540">
    <property type="component" value="Unplaced"/>
</dbReference>
<evidence type="ECO:0000256" key="2">
    <source>
        <dbReference type="ARBA" id="ARBA00022737"/>
    </source>
</evidence>
<dbReference type="AlphaFoldDB" id="A0A3B3R3M5"/>
<keyword evidence="2" id="KW-0677">Repeat</keyword>
<dbReference type="PANTHER" id="PTHR22708:SF0">
    <property type="entry name" value="LEUCINE-RICH REPEAT-CONTAINING PROTEIN 56"/>
    <property type="match status" value="1"/>
</dbReference>
<sequence length="375" mass="40464">MHRSAKTAGAVGVVVQELGCSTDINPTPPVVEDPEPLLDLYLSPEKLRVLGGCEDLRGVIVLEMSVDTRENTLGNFGIFLPSLVQLKMNNSLIMSIRDLGTSLSHLRVLCMARCGLIDLDGIPSFCSLKELYAAYNDISDLSQLSMLEHLELLDLEGNNVDDLVQVQYLGLCSQLRALTLEGNPICMHPHPATQQAAPYCYRSAVRDLVPQLRYLDDIPAEDTEPRYGTASLEDWDVIKESIKERLSDSLGPSEEKTVGGVPSSRPSSAPLPLSRSASRPGTARPGTARPGTARPGTARPGTARPGTARPASCPRSRPGSADADPAFVDPDASDLTHGMGRVMCGNPVQALKQWRQKLSVSWTSCNPSVHHSHSL</sequence>